<evidence type="ECO:0000313" key="4">
    <source>
        <dbReference type="EMBL" id="MCI0183004.1"/>
    </source>
</evidence>
<proteinExistence type="inferred from homology"/>
<dbReference type="RefSeq" id="WP_241712727.1">
    <property type="nucleotide sequence ID" value="NZ_JALBUF010000003.1"/>
</dbReference>
<sequence>MENKEIITRMIVLDLLLTTKLAMQNSASALMEAATPEVREVFSNQFQTAADFHAMLADLAAQRGWYDAYDMETQMRHDARLAQWVYQMS</sequence>
<comment type="similarity">
    <text evidence="3">Belongs to the CotF family.</text>
</comment>
<dbReference type="GO" id="GO:0030435">
    <property type="term" value="P:sporulation resulting in formation of a cellular spore"/>
    <property type="evidence" value="ECO:0007669"/>
    <property type="project" value="UniProtKB-KW"/>
</dbReference>
<dbReference type="PANTHER" id="PTHR39183">
    <property type="entry name" value="SPORE COAT PROTEIN F-LIKE PROTEIN YHCQ"/>
    <property type="match status" value="1"/>
</dbReference>
<name>A0A9X1V8R7_9BACL</name>
<accession>A0A9X1V8R7</accession>
<organism evidence="4 5">
    <name type="scientific">Sulfoacidibacillus ferrooxidans</name>
    <dbReference type="NCBI Taxonomy" id="2005001"/>
    <lineage>
        <taxon>Bacteria</taxon>
        <taxon>Bacillati</taxon>
        <taxon>Bacillota</taxon>
        <taxon>Bacilli</taxon>
        <taxon>Bacillales</taxon>
        <taxon>Alicyclobacillaceae</taxon>
        <taxon>Sulfoacidibacillus</taxon>
    </lineage>
</organism>
<dbReference type="EMBL" id="JALBUF010000003">
    <property type="protein sequence ID" value="MCI0183004.1"/>
    <property type="molecule type" value="Genomic_DNA"/>
</dbReference>
<dbReference type="Proteomes" id="UP001139263">
    <property type="component" value="Unassembled WGS sequence"/>
</dbReference>
<evidence type="ECO:0000256" key="1">
    <source>
        <dbReference type="ARBA" id="ARBA00022969"/>
    </source>
</evidence>
<dbReference type="Gene3D" id="1.20.1260.10">
    <property type="match status" value="1"/>
</dbReference>
<dbReference type="AlphaFoldDB" id="A0A9X1V8R7"/>
<protein>
    <recommendedName>
        <fullName evidence="6">Spore coat protein</fullName>
    </recommendedName>
</protein>
<dbReference type="InterPro" id="IPR012347">
    <property type="entry name" value="Ferritin-like"/>
</dbReference>
<evidence type="ECO:0000313" key="5">
    <source>
        <dbReference type="Proteomes" id="UP001139263"/>
    </source>
</evidence>
<reference evidence="4" key="1">
    <citation type="submission" date="2022-03" db="EMBL/GenBank/DDBJ databases">
        <title>Draft Genome Sequence of Firmicute Strain S0AB, a Heterotrophic Iron/Sulfur-Oxidizing Extreme Acidophile.</title>
        <authorList>
            <person name="Vergara E."/>
            <person name="Pakostova E."/>
            <person name="Johnson D.B."/>
            <person name="Holmes D.S."/>
        </authorList>
    </citation>
    <scope>NUCLEOTIDE SEQUENCE</scope>
    <source>
        <strain evidence="4">S0AB</strain>
    </source>
</reference>
<dbReference type="PANTHER" id="PTHR39183:SF1">
    <property type="entry name" value="SPORE COAT PROTEIN F-LIKE PROTEIN YHCQ"/>
    <property type="match status" value="1"/>
</dbReference>
<comment type="subcellular location">
    <subcellularLocation>
        <location evidence="2">Spore coat</location>
    </subcellularLocation>
</comment>
<evidence type="ECO:0000256" key="3">
    <source>
        <dbReference type="ARBA" id="ARBA00024344"/>
    </source>
</evidence>
<evidence type="ECO:0000256" key="2">
    <source>
        <dbReference type="ARBA" id="ARBA00024325"/>
    </source>
</evidence>
<gene>
    <name evidence="4" type="ORF">MM817_01274</name>
</gene>
<dbReference type="Pfam" id="PF07875">
    <property type="entry name" value="Coat_F"/>
    <property type="match status" value="1"/>
</dbReference>
<keyword evidence="5" id="KW-1185">Reference proteome</keyword>
<keyword evidence="1" id="KW-0749">Sporulation</keyword>
<comment type="caution">
    <text evidence="4">The sequence shown here is derived from an EMBL/GenBank/DDBJ whole genome shotgun (WGS) entry which is preliminary data.</text>
</comment>
<evidence type="ECO:0008006" key="6">
    <source>
        <dbReference type="Google" id="ProtNLM"/>
    </source>
</evidence>
<dbReference type="InterPro" id="IPR012851">
    <property type="entry name" value="Spore_coat_CotF-like"/>
</dbReference>